<feature type="domain" description="Crocagin biosynthetic protein CgnE/B" evidence="2">
    <location>
        <begin position="225"/>
        <end position="301"/>
    </location>
</feature>
<dbReference type="Pfam" id="PF26231">
    <property type="entry name" value="CgnE_B"/>
    <property type="match status" value="1"/>
</dbReference>
<evidence type="ECO:0000259" key="2">
    <source>
        <dbReference type="Pfam" id="PF26231"/>
    </source>
</evidence>
<evidence type="ECO:0000313" key="4">
    <source>
        <dbReference type="Proteomes" id="UP000238348"/>
    </source>
</evidence>
<accession>A0A2L0FAP0</accession>
<keyword evidence="1" id="KW-0479">Metal-binding</keyword>
<dbReference type="RefSeq" id="WP_159398013.1">
    <property type="nucleotide sequence ID" value="NZ_CP012673.1"/>
</dbReference>
<dbReference type="InterPro" id="IPR052170">
    <property type="entry name" value="M29_Exopeptidase"/>
</dbReference>
<gene>
    <name evidence="3" type="ORF">SOCE26_100470</name>
</gene>
<organism evidence="3 4">
    <name type="scientific">Sorangium cellulosum</name>
    <name type="common">Polyangium cellulosum</name>
    <dbReference type="NCBI Taxonomy" id="56"/>
    <lineage>
        <taxon>Bacteria</taxon>
        <taxon>Pseudomonadati</taxon>
        <taxon>Myxococcota</taxon>
        <taxon>Polyangia</taxon>
        <taxon>Polyangiales</taxon>
        <taxon>Polyangiaceae</taxon>
        <taxon>Sorangium</taxon>
    </lineage>
</organism>
<dbReference type="GO" id="GO:0046872">
    <property type="term" value="F:metal ion binding"/>
    <property type="evidence" value="ECO:0007669"/>
    <property type="project" value="UniProtKB-KW"/>
</dbReference>
<sequence length="382" mass="42523">MSKLDERVWAGVDVLLDDYARVDPEDQVLVAYTPESREPAAWVAAALKMRGNNLATISMQPMRDETFAHRLAAALPRPGARSGKLVVITVERDTMSHTEIFREALSRYNRCQWLIARIINASEELFVHGMNVRSAELSALNTSLLRRLMGARELRVKTAGGSDFRVTLDSDKYRWISNRGAWTPGRFIVLPAGEVATYPVSVDGVLVADGAFNVNVFTKLDARLGQHPVRFRIKDSKVVDFECASRQVSELLRVCFARPFATSVGELGFGTNTGIAEFVSMNSHINERRPGVHIGFGQHNQSIYVVEHHCDIHMDMIASGGAVWVDDDPEPIDLQRVMPSSEAHPTLVLDEDIDGDCCGLWLDEEQARSRWAGRPDVARAEP</sequence>
<dbReference type="PANTHER" id="PTHR34448:SF1">
    <property type="entry name" value="BLL6088 PROTEIN"/>
    <property type="match status" value="1"/>
</dbReference>
<dbReference type="Proteomes" id="UP000238348">
    <property type="component" value="Chromosome"/>
</dbReference>
<name>A0A2L0FAP0_SORCE</name>
<dbReference type="PANTHER" id="PTHR34448">
    <property type="entry name" value="AMINOPEPTIDASE"/>
    <property type="match status" value="1"/>
</dbReference>
<dbReference type="EMBL" id="CP012673">
    <property type="protein sequence ID" value="AUX48509.1"/>
    <property type="molecule type" value="Genomic_DNA"/>
</dbReference>
<dbReference type="OrthoDB" id="9803993at2"/>
<evidence type="ECO:0000313" key="3">
    <source>
        <dbReference type="EMBL" id="AUX48509.1"/>
    </source>
</evidence>
<dbReference type="InterPro" id="IPR058799">
    <property type="entry name" value="CgnE_B"/>
</dbReference>
<reference evidence="3 4" key="1">
    <citation type="submission" date="2015-09" db="EMBL/GenBank/DDBJ databases">
        <title>Sorangium comparison.</title>
        <authorList>
            <person name="Zaburannyi N."/>
            <person name="Bunk B."/>
            <person name="Overmann J."/>
            <person name="Mueller R."/>
        </authorList>
    </citation>
    <scope>NUCLEOTIDE SEQUENCE [LARGE SCALE GENOMIC DNA]</scope>
    <source>
        <strain evidence="3 4">So ce26</strain>
    </source>
</reference>
<dbReference type="AlphaFoldDB" id="A0A2L0FAP0"/>
<evidence type="ECO:0000256" key="1">
    <source>
        <dbReference type="ARBA" id="ARBA00022723"/>
    </source>
</evidence>
<protein>
    <recommendedName>
        <fullName evidence="2">Crocagin biosynthetic protein CgnE/B domain-containing protein</fullName>
    </recommendedName>
</protein>
<dbReference type="SUPFAM" id="SSF144052">
    <property type="entry name" value="Thermophilic metalloprotease-like"/>
    <property type="match status" value="1"/>
</dbReference>
<proteinExistence type="predicted"/>